<dbReference type="AlphaFoldDB" id="A0A0C9UX55"/>
<proteinExistence type="predicted"/>
<evidence type="ECO:0000313" key="1">
    <source>
        <dbReference type="EMBL" id="KIJ39409.1"/>
    </source>
</evidence>
<protein>
    <submittedName>
        <fullName evidence="1">Uncharacterized protein</fullName>
    </submittedName>
</protein>
<name>A0A0C9UX55_SPHS4</name>
<dbReference type="EMBL" id="KN837152">
    <property type="protein sequence ID" value="KIJ39409.1"/>
    <property type="molecule type" value="Genomic_DNA"/>
</dbReference>
<evidence type="ECO:0000313" key="2">
    <source>
        <dbReference type="Proteomes" id="UP000054279"/>
    </source>
</evidence>
<organism evidence="1 2">
    <name type="scientific">Sphaerobolus stellatus (strain SS14)</name>
    <dbReference type="NCBI Taxonomy" id="990650"/>
    <lineage>
        <taxon>Eukaryota</taxon>
        <taxon>Fungi</taxon>
        <taxon>Dikarya</taxon>
        <taxon>Basidiomycota</taxon>
        <taxon>Agaricomycotina</taxon>
        <taxon>Agaricomycetes</taxon>
        <taxon>Phallomycetidae</taxon>
        <taxon>Geastrales</taxon>
        <taxon>Sphaerobolaceae</taxon>
        <taxon>Sphaerobolus</taxon>
    </lineage>
</organism>
<sequence>MPRTSHQPVNRYTIMRRSARFLAISPELQYLQNFSFLERQHMFEEQLTLQVSCSDLLFFDRDLEKVVKFPYPMHNGALILPKGLKKYCETRRIMWECWCGIYTSTPVFIQFYTELGWIFARCKTCGLDGEFLLPI</sequence>
<accession>A0A0C9UX55</accession>
<dbReference type="HOGENOM" id="CLU_1887104_0_0_1"/>
<keyword evidence="2" id="KW-1185">Reference proteome</keyword>
<gene>
    <name evidence="1" type="ORF">M422DRAFT_257729</name>
</gene>
<reference evidence="1 2" key="1">
    <citation type="submission" date="2014-06" db="EMBL/GenBank/DDBJ databases">
        <title>Evolutionary Origins and Diversification of the Mycorrhizal Mutualists.</title>
        <authorList>
            <consortium name="DOE Joint Genome Institute"/>
            <consortium name="Mycorrhizal Genomics Consortium"/>
            <person name="Kohler A."/>
            <person name="Kuo A."/>
            <person name="Nagy L.G."/>
            <person name="Floudas D."/>
            <person name="Copeland A."/>
            <person name="Barry K.W."/>
            <person name="Cichocki N."/>
            <person name="Veneault-Fourrey C."/>
            <person name="LaButti K."/>
            <person name="Lindquist E.A."/>
            <person name="Lipzen A."/>
            <person name="Lundell T."/>
            <person name="Morin E."/>
            <person name="Murat C."/>
            <person name="Riley R."/>
            <person name="Ohm R."/>
            <person name="Sun H."/>
            <person name="Tunlid A."/>
            <person name="Henrissat B."/>
            <person name="Grigoriev I.V."/>
            <person name="Hibbett D.S."/>
            <person name="Martin F."/>
        </authorList>
    </citation>
    <scope>NUCLEOTIDE SEQUENCE [LARGE SCALE GENOMIC DNA]</scope>
    <source>
        <strain evidence="1 2">SS14</strain>
    </source>
</reference>
<dbReference type="Proteomes" id="UP000054279">
    <property type="component" value="Unassembled WGS sequence"/>
</dbReference>